<evidence type="ECO:0000313" key="1">
    <source>
        <dbReference type="EMBL" id="KAE9627517.1"/>
    </source>
</evidence>
<dbReference type="EMBL" id="WSLF01000025">
    <property type="protein sequence ID" value="KAE9627517.1"/>
    <property type="molecule type" value="Genomic_DNA"/>
</dbReference>
<name>A0A7C8HCR5_9FIRM</name>
<dbReference type="AlphaFoldDB" id="A0A7C8HCR5"/>
<sequence>MAIGVKNFEPLENQRSVRATSAGSTRGTLTITFNGSYQRVGNGVKANVTGNASWSGFDFLYNSKNNPAVGEDFIGVAWSGGFTSPSSSCTATWNLGGSQTVYLSEAIANAGRVWEFEEFRDVAGKYMIYVDNVDINMELSKASLTGNGNTAEVVLKYIHTYQKVNGGISISASPGGVGTGFSLSNTDKQWSISCLLTGLPQ</sequence>
<reference evidence="1 2" key="1">
    <citation type="submission" date="2019-12" db="EMBL/GenBank/DDBJ databases">
        <title>Defluviitalea raffinosedens, isolated from a biogas fermenter, genome sequencing and characterization.</title>
        <authorList>
            <person name="Rettenmaier R."/>
            <person name="Schneider M."/>
            <person name="Neuhaus K."/>
            <person name="Liebl W."/>
            <person name="Zverlov V."/>
        </authorList>
    </citation>
    <scope>NUCLEOTIDE SEQUENCE [LARGE SCALE GENOMIC DNA]</scope>
    <source>
        <strain evidence="1 2">249c-K6</strain>
    </source>
</reference>
<proteinExistence type="predicted"/>
<comment type="caution">
    <text evidence="1">The sequence shown here is derived from an EMBL/GenBank/DDBJ whole genome shotgun (WGS) entry which is preliminary data.</text>
</comment>
<keyword evidence="2" id="KW-1185">Reference proteome</keyword>
<gene>
    <name evidence="1" type="ORF">GND95_14660</name>
</gene>
<evidence type="ECO:0000313" key="2">
    <source>
        <dbReference type="Proteomes" id="UP000483018"/>
    </source>
</evidence>
<dbReference type="Proteomes" id="UP000483018">
    <property type="component" value="Unassembled WGS sequence"/>
</dbReference>
<protein>
    <submittedName>
        <fullName evidence="1">Uncharacterized protein</fullName>
    </submittedName>
</protein>
<accession>A0A7C8HCR5</accession>
<dbReference type="RefSeq" id="WP_158741856.1">
    <property type="nucleotide sequence ID" value="NZ_JAFBEP010000029.1"/>
</dbReference>
<dbReference type="OrthoDB" id="2083804at2"/>
<organism evidence="1 2">
    <name type="scientific">Defluviitalea raffinosedens</name>
    <dbReference type="NCBI Taxonomy" id="1450156"/>
    <lineage>
        <taxon>Bacteria</taxon>
        <taxon>Bacillati</taxon>
        <taxon>Bacillota</taxon>
        <taxon>Clostridia</taxon>
        <taxon>Lachnospirales</taxon>
        <taxon>Defluviitaleaceae</taxon>
        <taxon>Defluviitalea</taxon>
    </lineage>
</organism>